<dbReference type="KEGG" id="mnv:MNVI_25520"/>
<dbReference type="InterPro" id="IPR024775">
    <property type="entry name" value="DinB-like"/>
</dbReference>
<dbReference type="EMBL" id="AP022583">
    <property type="protein sequence ID" value="BBY07234.1"/>
    <property type="molecule type" value="Genomic_DNA"/>
</dbReference>
<evidence type="ECO:0000259" key="1">
    <source>
        <dbReference type="Pfam" id="PF12867"/>
    </source>
</evidence>
<dbReference type="RefSeq" id="WP_232070217.1">
    <property type="nucleotide sequence ID" value="NZ_AP022583.1"/>
</dbReference>
<dbReference type="AlphaFoldDB" id="A0A7I7PF25"/>
<reference evidence="2 3" key="1">
    <citation type="journal article" date="2019" name="Emerg. Microbes Infect.">
        <title>Comprehensive subspecies identification of 175 nontuberculous mycobacteria species based on 7547 genomic profiles.</title>
        <authorList>
            <person name="Matsumoto Y."/>
            <person name="Kinjo T."/>
            <person name="Motooka D."/>
            <person name="Nabeya D."/>
            <person name="Jung N."/>
            <person name="Uechi K."/>
            <person name="Horii T."/>
            <person name="Iida T."/>
            <person name="Fujita J."/>
            <person name="Nakamura S."/>
        </authorList>
    </citation>
    <scope>NUCLEOTIDE SEQUENCE [LARGE SCALE GENOMIC DNA]</scope>
    <source>
        <strain evidence="2 3">JCM 16367</strain>
    </source>
</reference>
<name>A0A7I7PF25_9MYCO</name>
<dbReference type="Gene3D" id="1.20.120.450">
    <property type="entry name" value="dinb family like domain"/>
    <property type="match status" value="1"/>
</dbReference>
<protein>
    <recommendedName>
        <fullName evidence="1">DinB-like domain-containing protein</fullName>
    </recommendedName>
</protein>
<dbReference type="InterPro" id="IPR034660">
    <property type="entry name" value="DinB/YfiT-like"/>
</dbReference>
<dbReference type="Proteomes" id="UP000466894">
    <property type="component" value="Chromosome"/>
</dbReference>
<evidence type="ECO:0000313" key="2">
    <source>
        <dbReference type="EMBL" id="BBY07234.1"/>
    </source>
</evidence>
<accession>A0A7I7PF25</accession>
<feature type="domain" description="DinB-like" evidence="1">
    <location>
        <begin position="98"/>
        <end position="230"/>
    </location>
</feature>
<organism evidence="2 3">
    <name type="scientific">Mycobacterium noviomagense</name>
    <dbReference type="NCBI Taxonomy" id="459858"/>
    <lineage>
        <taxon>Bacteria</taxon>
        <taxon>Bacillati</taxon>
        <taxon>Actinomycetota</taxon>
        <taxon>Actinomycetes</taxon>
        <taxon>Mycobacteriales</taxon>
        <taxon>Mycobacteriaceae</taxon>
        <taxon>Mycobacterium</taxon>
    </lineage>
</organism>
<evidence type="ECO:0000313" key="3">
    <source>
        <dbReference type="Proteomes" id="UP000466894"/>
    </source>
</evidence>
<dbReference type="SUPFAM" id="SSF109854">
    <property type="entry name" value="DinB/YfiT-like putative metalloenzymes"/>
    <property type="match status" value="1"/>
</dbReference>
<dbReference type="Pfam" id="PF12867">
    <property type="entry name" value="DinB_2"/>
    <property type="match status" value="1"/>
</dbReference>
<proteinExistence type="predicted"/>
<gene>
    <name evidence="2" type="ORF">MNVI_25520</name>
</gene>
<sequence>MLPKRRRTRAHDRAQRIATERRHNHNARIANREKRLSYFDRPNPHRRRRALAFWVVQDSQMRLELPQLAAEDHTCDVCDMVYQRISVDDAVTAIADLPAAVREAVLGIPPEARRWRPSPQVWSVAEYVCHLRDVYMSFTIRLHRARKEDCPAVEPMFNDLRARRFRYNDCDLAATLAELAAAASGFCEEVARMKDRDWDRVITRLPDEQRTARWLVRQAMHEGIHHLGDIRRIASLSG</sequence>